<evidence type="ECO:0000313" key="2">
    <source>
        <dbReference type="EMBL" id="AGS53796.1"/>
    </source>
</evidence>
<dbReference type="Gene3D" id="3.40.50.10610">
    <property type="entry name" value="ABC-type transport auxiliary lipoprotein component"/>
    <property type="match status" value="1"/>
</dbReference>
<name>A0A806K1L0_9BACT</name>
<feature type="chain" id="PRO_5032995576" description="Lipoprotein" evidence="1">
    <location>
        <begin position="21"/>
        <end position="466"/>
    </location>
</feature>
<keyword evidence="1" id="KW-0732">Signal</keyword>
<protein>
    <recommendedName>
        <fullName evidence="3">Lipoprotein</fullName>
    </recommendedName>
</protein>
<reference evidence="2" key="1">
    <citation type="submission" date="2012-03" db="EMBL/GenBank/DDBJ databases">
        <title>Functional metagenomics reveals considerable lignocellulase gene clusters in the gut microbiome of a wood-feeding higher termite.</title>
        <authorList>
            <person name="Liu N."/>
        </authorList>
    </citation>
    <scope>NUCLEOTIDE SEQUENCE</scope>
</reference>
<organism evidence="2">
    <name type="scientific">uncultured bacterium contig00039</name>
    <dbReference type="NCBI Taxonomy" id="1181527"/>
    <lineage>
        <taxon>Bacteria</taxon>
        <taxon>environmental samples</taxon>
    </lineage>
</organism>
<proteinExistence type="predicted"/>
<evidence type="ECO:0000256" key="1">
    <source>
        <dbReference type="SAM" id="SignalP"/>
    </source>
</evidence>
<sequence>MKKALFISLLSVLLVLPAHSQSRTARGQFYTGTGGRGIVIAVPSPLTSGIDQADNWMPQLFQDLITSDLARYSAMTVIDRHNEDLVLAEQQRSTSPNYSEEDFISMTKMTNAKFIVAGNIRGQSGRYMVTFRINNIETNEIQAAFTKQYAVEDIESGLAAKEAVVELLEGMGIELTAAGRQSLLTIQPVEVQSTVQLAKGIEAEKNNNEIEALGYYYQAININSGMKEATQRIQSFGQGSPGASIREHAEWATSQKTRWEKIFNDLATYVDQNLLIAVYDFSTITDQFDARTNKVTLTVTPGVKIIPDSKVLTVWKTVVDEWHRIRNLEENKSWARSLSNRNGNFGGASGIRSYIGYNGHTYLSTVELYDAEGIRIARSSGSTNFNLHMQYRNDTQILPQNRYFNNTPFKEIKLSNINISAITNNLSVKVVNIGRFSSGGSVIILPGRIMSVAEWEDWLKAQGNTR</sequence>
<feature type="signal peptide" evidence="1">
    <location>
        <begin position="1"/>
        <end position="20"/>
    </location>
</feature>
<evidence type="ECO:0008006" key="3">
    <source>
        <dbReference type="Google" id="ProtNLM"/>
    </source>
</evidence>
<dbReference type="AlphaFoldDB" id="A0A806K1L0"/>
<accession>A0A806K1L0</accession>
<dbReference type="EMBL" id="JQ844252">
    <property type="protein sequence ID" value="AGS53796.1"/>
    <property type="molecule type" value="Genomic_DNA"/>
</dbReference>